<comment type="caution">
    <text evidence="3">The sequence shown here is derived from an EMBL/GenBank/DDBJ whole genome shotgun (WGS) entry which is preliminary data.</text>
</comment>
<feature type="compositionally biased region" description="Low complexity" evidence="1">
    <location>
        <begin position="455"/>
        <end position="470"/>
    </location>
</feature>
<proteinExistence type="predicted"/>
<reference evidence="3" key="1">
    <citation type="submission" date="2021-02" db="EMBL/GenBank/DDBJ databases">
        <authorList>
            <person name="Dougan E. K."/>
            <person name="Rhodes N."/>
            <person name="Thang M."/>
            <person name="Chan C."/>
        </authorList>
    </citation>
    <scope>NUCLEOTIDE SEQUENCE</scope>
</reference>
<dbReference type="CDD" id="cd02961">
    <property type="entry name" value="PDI_a_family"/>
    <property type="match status" value="1"/>
</dbReference>
<feature type="region of interest" description="Disordered" evidence="1">
    <location>
        <begin position="451"/>
        <end position="470"/>
    </location>
</feature>
<name>A0A813E232_POLGL</name>
<dbReference type="AlphaFoldDB" id="A0A813E232"/>
<dbReference type="SUPFAM" id="SSF52833">
    <property type="entry name" value="Thioredoxin-like"/>
    <property type="match status" value="1"/>
</dbReference>
<dbReference type="InterPro" id="IPR013766">
    <property type="entry name" value="Thioredoxin_domain"/>
</dbReference>
<dbReference type="PANTHER" id="PTHR45672">
    <property type="entry name" value="PROTEIN DISULFIDE-ISOMERASE C17H9.14C-RELATED"/>
    <property type="match status" value="1"/>
</dbReference>
<organism evidence="3 4">
    <name type="scientific">Polarella glacialis</name>
    <name type="common">Dinoflagellate</name>
    <dbReference type="NCBI Taxonomy" id="89957"/>
    <lineage>
        <taxon>Eukaryota</taxon>
        <taxon>Sar</taxon>
        <taxon>Alveolata</taxon>
        <taxon>Dinophyceae</taxon>
        <taxon>Suessiales</taxon>
        <taxon>Suessiaceae</taxon>
        <taxon>Polarella</taxon>
    </lineage>
</organism>
<accession>A0A813E232</accession>
<feature type="compositionally biased region" description="Basic and acidic residues" evidence="1">
    <location>
        <begin position="614"/>
        <end position="625"/>
    </location>
</feature>
<dbReference type="Proteomes" id="UP000654075">
    <property type="component" value="Unassembled WGS sequence"/>
</dbReference>
<evidence type="ECO:0000259" key="2">
    <source>
        <dbReference type="Pfam" id="PF00085"/>
    </source>
</evidence>
<dbReference type="Gene3D" id="3.40.30.10">
    <property type="entry name" value="Glutaredoxin"/>
    <property type="match status" value="1"/>
</dbReference>
<dbReference type="GO" id="GO:0005783">
    <property type="term" value="C:endoplasmic reticulum"/>
    <property type="evidence" value="ECO:0007669"/>
    <property type="project" value="TreeGrafter"/>
</dbReference>
<dbReference type="EMBL" id="CAJNNV010006922">
    <property type="protein sequence ID" value="CAE8594267.1"/>
    <property type="molecule type" value="Genomic_DNA"/>
</dbReference>
<feature type="non-terminal residue" evidence="3">
    <location>
        <position position="1"/>
    </location>
</feature>
<evidence type="ECO:0000313" key="4">
    <source>
        <dbReference type="Proteomes" id="UP000654075"/>
    </source>
</evidence>
<dbReference type="Pfam" id="PF00085">
    <property type="entry name" value="Thioredoxin"/>
    <property type="match status" value="1"/>
</dbReference>
<dbReference type="GO" id="GO:0006457">
    <property type="term" value="P:protein folding"/>
    <property type="evidence" value="ECO:0007669"/>
    <property type="project" value="TreeGrafter"/>
</dbReference>
<dbReference type="InterPro" id="IPR051063">
    <property type="entry name" value="PDI"/>
</dbReference>
<gene>
    <name evidence="3" type="ORF">PGLA1383_LOCUS12828</name>
</gene>
<sequence>MLKNDKNIGIGAVDCELEKGICQKYGVSGYPTIKAIVAGKGKSYNGAREADALKGYITHLSANRGSKGGSAKCALGVFKSKIKDAVVPLCEDHYPDEKSKNDWLVFFYNSKDSSSSETKALANSLAVDVGNDPPDMNKALKKQVKRRDRLEELAKKYELKLKLPSKGPFGMDALIKVGAVCCDCDEGGEAFCASSLKRGEEDFKPPAVFWLSKGKRNLLKDMEPTAPNLVAHMAEELGFKAKTSNEVQGTAQLQSVALTGSFQADLKLLSCNLLTTYSATAFLYRIGDPVGATLGDEVSVVRSITDFFGVLLFSMMFHWSVWGWVMCLFGLDLSTCRPAHNSHSYALALVFPGVLEAWGSHALPVGSAEQHQPSTEADLERSLVRGRCGGSVKDFLGSSAHGRRLLVLKGPAGCGKASAQPAGESLADAFLRFVAQADRSEEQPYSHTMYRCLEPSSSPASSSSDFSRPASRPRIALDAASVRDFPFTLLESGPGEASKGSSVFIERFTVWTFAQRALDGAARAEAFGHFMVPEMGYQQPDEREREWTLDCGSSALSGLPPGAVDTLALSMECGGDLRHAMNALQLAAGGVSRVAVNGTGRGGRGRGKIQRQPSRGEEGDAEKASPVDSGLRPQSLGIFHALGRLLWCKRVPPTSPGIVDLEIATPVAEGLPAAKRRKKTAAAVGEPKQLAYEQLVPKARRPPLYFVPEEVIANSSVEAGMLVNWLFTNAPRFYGDIGDLAEFSASLAESDVWGSSSSSGWSPSFQGSQAVSGFALEELAASVQVRSLLDANLHPVPPSFNDPFGAQSHSESSGPSGGLAFNMARPLMWDVARHRNRRQEELAGLMATAGPLALGSLSASPRVVLRTLPFVHLLLVASRGAHASLRNL</sequence>
<keyword evidence="4" id="KW-1185">Reference proteome</keyword>
<feature type="domain" description="Thioredoxin" evidence="2">
    <location>
        <begin position="6"/>
        <end position="58"/>
    </location>
</feature>
<feature type="region of interest" description="Disordered" evidence="1">
    <location>
        <begin position="595"/>
        <end position="629"/>
    </location>
</feature>
<dbReference type="OrthoDB" id="72053at2759"/>
<protein>
    <recommendedName>
        <fullName evidence="2">Thioredoxin domain-containing protein</fullName>
    </recommendedName>
</protein>
<dbReference type="GO" id="GO:0003756">
    <property type="term" value="F:protein disulfide isomerase activity"/>
    <property type="evidence" value="ECO:0007669"/>
    <property type="project" value="TreeGrafter"/>
</dbReference>
<evidence type="ECO:0000256" key="1">
    <source>
        <dbReference type="SAM" id="MobiDB-lite"/>
    </source>
</evidence>
<evidence type="ECO:0000313" key="3">
    <source>
        <dbReference type="EMBL" id="CAE8594267.1"/>
    </source>
</evidence>
<dbReference type="InterPro" id="IPR036249">
    <property type="entry name" value="Thioredoxin-like_sf"/>
</dbReference>